<comment type="caution">
    <text evidence="2">The sequence shown here is derived from an EMBL/GenBank/DDBJ whole genome shotgun (WGS) entry which is preliminary data.</text>
</comment>
<dbReference type="Proteomes" id="UP001153269">
    <property type="component" value="Unassembled WGS sequence"/>
</dbReference>
<accession>A0A9N7Z2M8</accession>
<feature type="compositionally biased region" description="Polar residues" evidence="1">
    <location>
        <begin position="19"/>
        <end position="40"/>
    </location>
</feature>
<proteinExistence type="predicted"/>
<dbReference type="AlphaFoldDB" id="A0A9N7Z2M8"/>
<organism evidence="2 3">
    <name type="scientific">Pleuronectes platessa</name>
    <name type="common">European plaice</name>
    <dbReference type="NCBI Taxonomy" id="8262"/>
    <lineage>
        <taxon>Eukaryota</taxon>
        <taxon>Metazoa</taxon>
        <taxon>Chordata</taxon>
        <taxon>Craniata</taxon>
        <taxon>Vertebrata</taxon>
        <taxon>Euteleostomi</taxon>
        <taxon>Actinopterygii</taxon>
        <taxon>Neopterygii</taxon>
        <taxon>Teleostei</taxon>
        <taxon>Neoteleostei</taxon>
        <taxon>Acanthomorphata</taxon>
        <taxon>Carangaria</taxon>
        <taxon>Pleuronectiformes</taxon>
        <taxon>Pleuronectoidei</taxon>
        <taxon>Pleuronectidae</taxon>
        <taxon>Pleuronectes</taxon>
    </lineage>
</organism>
<feature type="region of interest" description="Disordered" evidence="1">
    <location>
        <begin position="1"/>
        <end position="57"/>
    </location>
</feature>
<sequence length="197" mass="21469">MEEDSCGGRLADPLPSASPMPSCTESVTKQASRNTGQTLRASHWDPHYFLSPPQPTRFTLPAAEAQPGEMSKIVEAENQNSRMWESMSESRTGCDKTDDEQLFAAWPARPGHCAGGVGTEVGLKEHNDDVEVLSCFQNGLTHIRLSSKSAVAPSVPSATDRDALITLHSRAHMGKDNTATILSQIQSHYWMPTLHRG</sequence>
<gene>
    <name evidence="2" type="ORF">PLEPLA_LOCUS34354</name>
</gene>
<protein>
    <submittedName>
        <fullName evidence="2">Uncharacterized protein</fullName>
    </submittedName>
</protein>
<evidence type="ECO:0000313" key="2">
    <source>
        <dbReference type="EMBL" id="CAB1446629.1"/>
    </source>
</evidence>
<evidence type="ECO:0000313" key="3">
    <source>
        <dbReference type="Proteomes" id="UP001153269"/>
    </source>
</evidence>
<name>A0A9N7Z2M8_PLEPL</name>
<evidence type="ECO:0000256" key="1">
    <source>
        <dbReference type="SAM" id="MobiDB-lite"/>
    </source>
</evidence>
<dbReference type="EMBL" id="CADEAL010003922">
    <property type="protein sequence ID" value="CAB1446629.1"/>
    <property type="molecule type" value="Genomic_DNA"/>
</dbReference>
<reference evidence="2" key="1">
    <citation type="submission" date="2020-03" db="EMBL/GenBank/DDBJ databases">
        <authorList>
            <person name="Weist P."/>
        </authorList>
    </citation>
    <scope>NUCLEOTIDE SEQUENCE</scope>
</reference>
<keyword evidence="3" id="KW-1185">Reference proteome</keyword>